<evidence type="ECO:0000256" key="5">
    <source>
        <dbReference type="ARBA" id="ARBA00020217"/>
    </source>
</evidence>
<keyword evidence="11" id="KW-0865">Zymogen</keyword>
<dbReference type="GO" id="GO:0006597">
    <property type="term" value="P:spermine biosynthetic process"/>
    <property type="evidence" value="ECO:0007669"/>
    <property type="project" value="InterPro"/>
</dbReference>
<accession>A0AAD4J461</accession>
<comment type="caution">
    <text evidence="16">The sequence shown here is derived from an EMBL/GenBank/DDBJ whole genome shotgun (WGS) entry which is preliminary data.</text>
</comment>
<proteinExistence type="inferred from homology"/>
<comment type="cofactor">
    <cofactor evidence="1">
        <name>pyruvate</name>
        <dbReference type="ChEBI" id="CHEBI:15361"/>
    </cofactor>
</comment>
<comment type="similarity">
    <text evidence="3">Belongs to the eukaryotic AdoMetDC family.</text>
</comment>
<evidence type="ECO:0000256" key="6">
    <source>
        <dbReference type="ARBA" id="ARBA00022691"/>
    </source>
</evidence>
<comment type="catalytic activity">
    <reaction evidence="15">
        <text>S-adenosyl-L-methionine + H(+) = S-adenosyl 3-(methylsulfanyl)propylamine + CO2</text>
        <dbReference type="Rhea" id="RHEA:15981"/>
        <dbReference type="ChEBI" id="CHEBI:15378"/>
        <dbReference type="ChEBI" id="CHEBI:16526"/>
        <dbReference type="ChEBI" id="CHEBI:57443"/>
        <dbReference type="ChEBI" id="CHEBI:59789"/>
        <dbReference type="EC" id="4.1.1.50"/>
    </reaction>
</comment>
<dbReference type="PANTHER" id="PTHR11570:SF36">
    <property type="entry name" value="S-ADENOSYLMETHIONINE DECARBOXYLASE PROENZYME"/>
    <property type="match status" value="1"/>
</dbReference>
<evidence type="ECO:0000256" key="4">
    <source>
        <dbReference type="ARBA" id="ARBA00012357"/>
    </source>
</evidence>
<protein>
    <recommendedName>
        <fullName evidence="5">S-adenosylmethionine decarboxylase proenzyme</fullName>
        <ecNumber evidence="4">4.1.1.50</ecNumber>
    </recommendedName>
</protein>
<evidence type="ECO:0000256" key="14">
    <source>
        <dbReference type="ARBA" id="ARBA00023317"/>
    </source>
</evidence>
<evidence type="ECO:0000256" key="11">
    <source>
        <dbReference type="ARBA" id="ARBA00023145"/>
    </source>
</evidence>
<comment type="pathway">
    <text evidence="2">Amine and polyamine biosynthesis; S-adenosylmethioninamine biosynthesis; S-adenosylmethioninamine from S-adenosyl-L-methionine: step 1/1.</text>
</comment>
<evidence type="ECO:0000256" key="12">
    <source>
        <dbReference type="ARBA" id="ARBA00023239"/>
    </source>
</evidence>
<dbReference type="GO" id="GO:0005829">
    <property type="term" value="C:cytosol"/>
    <property type="evidence" value="ECO:0007669"/>
    <property type="project" value="TreeGrafter"/>
</dbReference>
<dbReference type="PANTHER" id="PTHR11570">
    <property type="entry name" value="S-ADENOSYLMETHIONINE DECARBOXYLASE"/>
    <property type="match status" value="1"/>
</dbReference>
<keyword evidence="14" id="KW-0670">Pyruvate</keyword>
<organism evidence="16 17">
    <name type="scientific">Perilla frutescens var. hirtella</name>
    <name type="common">Perilla citriodora</name>
    <name type="synonym">Perilla setoyensis</name>
    <dbReference type="NCBI Taxonomy" id="608512"/>
    <lineage>
        <taxon>Eukaryota</taxon>
        <taxon>Viridiplantae</taxon>
        <taxon>Streptophyta</taxon>
        <taxon>Embryophyta</taxon>
        <taxon>Tracheophyta</taxon>
        <taxon>Spermatophyta</taxon>
        <taxon>Magnoliopsida</taxon>
        <taxon>eudicotyledons</taxon>
        <taxon>Gunneridae</taxon>
        <taxon>Pentapetalae</taxon>
        <taxon>asterids</taxon>
        <taxon>lamiids</taxon>
        <taxon>Lamiales</taxon>
        <taxon>Lamiaceae</taxon>
        <taxon>Nepetoideae</taxon>
        <taxon>Elsholtzieae</taxon>
        <taxon>Perilla</taxon>
    </lineage>
</organism>
<evidence type="ECO:0000256" key="7">
    <source>
        <dbReference type="ARBA" id="ARBA00022793"/>
    </source>
</evidence>
<reference evidence="16 17" key="1">
    <citation type="journal article" date="2021" name="Nat. Commun.">
        <title>Incipient diploidization of the medicinal plant Perilla within 10,000 years.</title>
        <authorList>
            <person name="Zhang Y."/>
            <person name="Shen Q."/>
            <person name="Leng L."/>
            <person name="Zhang D."/>
            <person name="Chen S."/>
            <person name="Shi Y."/>
            <person name="Ning Z."/>
            <person name="Chen S."/>
        </authorList>
    </citation>
    <scope>NUCLEOTIDE SEQUENCE [LARGE SCALE GENOMIC DNA]</scope>
    <source>
        <strain evidence="17">cv. PC099</strain>
    </source>
</reference>
<dbReference type="GO" id="GO:0004014">
    <property type="term" value="F:adenosylmethionine decarboxylase activity"/>
    <property type="evidence" value="ECO:0007669"/>
    <property type="project" value="UniProtKB-EC"/>
</dbReference>
<dbReference type="GO" id="GO:0008295">
    <property type="term" value="P:spermidine biosynthetic process"/>
    <property type="evidence" value="ECO:0007669"/>
    <property type="project" value="UniProtKB-KW"/>
</dbReference>
<evidence type="ECO:0000256" key="15">
    <source>
        <dbReference type="ARBA" id="ARBA00048112"/>
    </source>
</evidence>
<keyword evidence="13" id="KW-0704">Schiff base</keyword>
<dbReference type="FunFam" id="3.60.90.10:FF:000002">
    <property type="entry name" value="S-adenosylmethionine decarboxylase proenzyme"/>
    <property type="match status" value="1"/>
</dbReference>
<evidence type="ECO:0000256" key="1">
    <source>
        <dbReference type="ARBA" id="ARBA00001928"/>
    </source>
</evidence>
<dbReference type="InterPro" id="IPR048283">
    <property type="entry name" value="AdoMetDC-like"/>
</dbReference>
<dbReference type="EMBL" id="SDAM02000159">
    <property type="protein sequence ID" value="KAH6826873.1"/>
    <property type="molecule type" value="Genomic_DNA"/>
</dbReference>
<dbReference type="Proteomes" id="UP001190926">
    <property type="component" value="Unassembled WGS sequence"/>
</dbReference>
<dbReference type="FunFam" id="3.30.360.50:FF:000001">
    <property type="entry name" value="S-adenosylmethionine decarboxylase proenzyme"/>
    <property type="match status" value="1"/>
</dbReference>
<dbReference type="InterPro" id="IPR018166">
    <property type="entry name" value="S-AdoMet_deCO2ase_CS"/>
</dbReference>
<dbReference type="SUPFAM" id="SSF56276">
    <property type="entry name" value="S-adenosylmethionine decarboxylase"/>
    <property type="match status" value="1"/>
</dbReference>
<evidence type="ECO:0000256" key="8">
    <source>
        <dbReference type="ARBA" id="ARBA00022813"/>
    </source>
</evidence>
<dbReference type="Gene3D" id="3.30.360.50">
    <property type="entry name" value="S-adenosylmethionine decarboxylase"/>
    <property type="match status" value="1"/>
</dbReference>
<dbReference type="Pfam" id="PF01536">
    <property type="entry name" value="SAM_decarbox"/>
    <property type="match status" value="1"/>
</dbReference>
<evidence type="ECO:0000313" key="17">
    <source>
        <dbReference type="Proteomes" id="UP001190926"/>
    </source>
</evidence>
<keyword evidence="17" id="KW-1185">Reference proteome</keyword>
<gene>
    <name evidence="16" type="ORF">C2S53_016752</name>
</gene>
<evidence type="ECO:0000256" key="10">
    <source>
        <dbReference type="ARBA" id="ARBA00023115"/>
    </source>
</evidence>
<dbReference type="InterPro" id="IPR001985">
    <property type="entry name" value="S-AdoMet_decarboxylase_euk"/>
</dbReference>
<evidence type="ECO:0000313" key="16">
    <source>
        <dbReference type="EMBL" id="KAH6826873.1"/>
    </source>
</evidence>
<dbReference type="PROSITE" id="PS01336">
    <property type="entry name" value="ADOMETDC"/>
    <property type="match status" value="1"/>
</dbReference>
<dbReference type="AlphaFoldDB" id="A0AAD4J461"/>
<keyword evidence="12" id="KW-0456">Lyase</keyword>
<name>A0AAD4J461_PERFH</name>
<dbReference type="GO" id="GO:0099402">
    <property type="term" value="P:plant organ development"/>
    <property type="evidence" value="ECO:0007669"/>
    <property type="project" value="UniProtKB-ARBA"/>
</dbReference>
<evidence type="ECO:0000256" key="13">
    <source>
        <dbReference type="ARBA" id="ARBA00023270"/>
    </source>
</evidence>
<dbReference type="InterPro" id="IPR016067">
    <property type="entry name" value="S-AdoMet_deCO2ase_core"/>
</dbReference>
<sequence length="390" mass="43053">MEMALPISAIGFEGYEKRLEISFFEPGIFTDPGAHGLRSLSKDQLDEILEPAQCTIVSSLKNTEVDSYVLSESSLFVYPYKIILKTCGTTKLLLSVPPILKLAGTVGLTVSSVKYTRGSFIFPGAQPFPHRNFTDEVALLDSHFCKLGFSSKACVIGGADEHQRWHIYSACAESTRNTAPVYTLEMCMTNLDRKKASVFFKKQSSSAAVMTEVSGIRKILPGSEICDFDFDPCGYSMNSLEGSATSTIHVTPEDGFSYASFEAAGYDFEVLDLSLIVEKVLACFRPANFSVAVHTNVGQKQFSSKFALDTKGYFCRERSCDTLARGGMILYSSFTSTWSLPRSIMKYDWIENGNEEIGKTKSPYSDLDSVTTLSSVHLNSKANLHLYSRL</sequence>
<evidence type="ECO:0000256" key="9">
    <source>
        <dbReference type="ARBA" id="ARBA00023066"/>
    </source>
</evidence>
<dbReference type="EC" id="4.1.1.50" evidence="4"/>
<keyword evidence="8" id="KW-0068">Autocatalytic cleavage</keyword>
<dbReference type="NCBIfam" id="TIGR00535">
    <property type="entry name" value="SAM_DCase"/>
    <property type="match status" value="1"/>
</dbReference>
<keyword evidence="10" id="KW-0620">Polyamine biosynthesis</keyword>
<keyword evidence="6" id="KW-0949">S-adenosyl-L-methionine</keyword>
<dbReference type="Gene3D" id="3.60.90.10">
    <property type="entry name" value="S-adenosylmethionine decarboxylase"/>
    <property type="match status" value="1"/>
</dbReference>
<evidence type="ECO:0000256" key="2">
    <source>
        <dbReference type="ARBA" id="ARBA00004911"/>
    </source>
</evidence>
<evidence type="ECO:0000256" key="3">
    <source>
        <dbReference type="ARBA" id="ARBA00008466"/>
    </source>
</evidence>
<keyword evidence="7" id="KW-0210">Decarboxylase</keyword>
<keyword evidence="9" id="KW-0745">Spermidine biosynthesis</keyword>